<dbReference type="InterPro" id="IPR012677">
    <property type="entry name" value="Nucleotide-bd_a/b_plait_sf"/>
</dbReference>
<dbReference type="PANTHER" id="PTHR48038:SF3">
    <property type="entry name" value="SPLICING FACTOR, ARGININE_SERINE-RICH 1-RELATED"/>
    <property type="match status" value="1"/>
</dbReference>
<name>A0A914UVC0_9BILA</name>
<feature type="domain" description="RRM" evidence="6">
    <location>
        <begin position="3"/>
        <end position="73"/>
    </location>
</feature>
<dbReference type="SMART" id="SM00360">
    <property type="entry name" value="RRM"/>
    <property type="match status" value="1"/>
</dbReference>
<reference evidence="8" key="1">
    <citation type="submission" date="2022-11" db="UniProtKB">
        <authorList>
            <consortium name="WormBaseParasite"/>
        </authorList>
    </citation>
    <scope>IDENTIFICATION</scope>
</reference>
<evidence type="ECO:0000259" key="6">
    <source>
        <dbReference type="PROSITE" id="PS50102"/>
    </source>
</evidence>
<dbReference type="PANTHER" id="PTHR48038">
    <property type="entry name" value="RIBONUCLEOPROTEIN RB97D"/>
    <property type="match status" value="1"/>
</dbReference>
<dbReference type="Gene3D" id="3.30.70.330">
    <property type="match status" value="1"/>
</dbReference>
<keyword evidence="7" id="KW-1185">Reference proteome</keyword>
<evidence type="ECO:0000313" key="8">
    <source>
        <dbReference type="WBParaSite" id="PSAMB.scaffold1291size33330.g12240.t1"/>
    </source>
</evidence>
<evidence type="ECO:0000256" key="5">
    <source>
        <dbReference type="SAM" id="MobiDB-lite"/>
    </source>
</evidence>
<evidence type="ECO:0000256" key="3">
    <source>
        <dbReference type="ARBA" id="ARBA00023242"/>
    </source>
</evidence>
<dbReference type="GO" id="GO:0005634">
    <property type="term" value="C:nucleus"/>
    <property type="evidence" value="ECO:0007669"/>
    <property type="project" value="UniProtKB-SubCell"/>
</dbReference>
<feature type="compositionally biased region" description="Basic and acidic residues" evidence="5">
    <location>
        <begin position="97"/>
        <end position="113"/>
    </location>
</feature>
<keyword evidence="3" id="KW-0539">Nucleus</keyword>
<dbReference type="PROSITE" id="PS50102">
    <property type="entry name" value="RRM"/>
    <property type="match status" value="1"/>
</dbReference>
<evidence type="ECO:0000313" key="7">
    <source>
        <dbReference type="Proteomes" id="UP000887566"/>
    </source>
</evidence>
<dbReference type="FunFam" id="3.30.70.330:FF:000420">
    <property type="entry name" value="serine-arginine protein 55 isoform X1"/>
    <property type="match status" value="1"/>
</dbReference>
<feature type="region of interest" description="Disordered" evidence="5">
    <location>
        <begin position="68"/>
        <end position="125"/>
    </location>
</feature>
<sequence>MGTRVYVGRVPYRAGERDLERFFRGYGKIVEVILKNGYGFVEFADYRDADDAVHDLSGRELMGERISVELAKGTPRGRDRNGWQPPPGGRSSGGRGGGDRRGGDDRRRDDRRFGAGGGSSRKRDTERTDYRLIVENLSSKVSWQLVITTPEYTVAIGLRTSSSSPIGRAAQSVGPECLLSHSSSLSGQVIVVSRPPAAPICLVTPRVVRSRAPAVLSAITITIVITVSRPVVLVVGCQRTVGVVICTGNRVVQGIFRVSHPLRQSSVRESRGYERRHLRGRTQNCKSVLRMSAEVWLSGDGRRCKGGMALKA</sequence>
<dbReference type="CDD" id="cd12337">
    <property type="entry name" value="RRM1_SRSF4_like"/>
    <property type="match status" value="1"/>
</dbReference>
<accession>A0A914UVC0</accession>
<keyword evidence="2 4" id="KW-0694">RNA-binding</keyword>
<dbReference type="InterPro" id="IPR035979">
    <property type="entry name" value="RBD_domain_sf"/>
</dbReference>
<dbReference type="SUPFAM" id="SSF54928">
    <property type="entry name" value="RNA-binding domain, RBD"/>
    <property type="match status" value="1"/>
</dbReference>
<dbReference type="InterPro" id="IPR000504">
    <property type="entry name" value="RRM_dom"/>
</dbReference>
<dbReference type="Pfam" id="PF00076">
    <property type="entry name" value="RRM_1"/>
    <property type="match status" value="1"/>
</dbReference>
<evidence type="ECO:0000256" key="2">
    <source>
        <dbReference type="ARBA" id="ARBA00022884"/>
    </source>
</evidence>
<dbReference type="Proteomes" id="UP000887566">
    <property type="component" value="Unplaced"/>
</dbReference>
<proteinExistence type="predicted"/>
<evidence type="ECO:0000256" key="1">
    <source>
        <dbReference type="ARBA" id="ARBA00004123"/>
    </source>
</evidence>
<evidence type="ECO:0000256" key="4">
    <source>
        <dbReference type="PROSITE-ProRule" id="PRU00176"/>
    </source>
</evidence>
<dbReference type="AlphaFoldDB" id="A0A914UVC0"/>
<organism evidence="7 8">
    <name type="scientific">Plectus sambesii</name>
    <dbReference type="NCBI Taxonomy" id="2011161"/>
    <lineage>
        <taxon>Eukaryota</taxon>
        <taxon>Metazoa</taxon>
        <taxon>Ecdysozoa</taxon>
        <taxon>Nematoda</taxon>
        <taxon>Chromadorea</taxon>
        <taxon>Plectida</taxon>
        <taxon>Plectina</taxon>
        <taxon>Plectoidea</taxon>
        <taxon>Plectidae</taxon>
        <taxon>Plectus</taxon>
    </lineage>
</organism>
<dbReference type="GO" id="GO:0003723">
    <property type="term" value="F:RNA binding"/>
    <property type="evidence" value="ECO:0007669"/>
    <property type="project" value="UniProtKB-UniRule"/>
</dbReference>
<comment type="subcellular location">
    <subcellularLocation>
        <location evidence="1">Nucleus</location>
    </subcellularLocation>
</comment>
<dbReference type="WBParaSite" id="PSAMB.scaffold1291size33330.g12240.t1">
    <property type="protein sequence ID" value="PSAMB.scaffold1291size33330.g12240.t1"/>
    <property type="gene ID" value="PSAMB.scaffold1291size33330.g12240"/>
</dbReference>
<protein>
    <submittedName>
        <fullName evidence="8">RRM domain-containing protein</fullName>
    </submittedName>
</protein>